<dbReference type="EMBL" id="FR687359">
    <property type="protein sequence ID" value="CBW75166.1"/>
    <property type="molecule type" value="Genomic_DNA"/>
</dbReference>
<sequence>MIVSASHFLSQRWNWINKIEIRPIHTEQDYSEVLKAIAALVS</sequence>
<proteinExistence type="predicted"/>
<dbReference type="HOGENOM" id="CLU_3248520_0_0_4"/>
<evidence type="ECO:0000313" key="2">
    <source>
        <dbReference type="Proteomes" id="UP000007437"/>
    </source>
</evidence>
<accession>E5ARD4</accession>
<dbReference type="AlphaFoldDB" id="E5ARD4"/>
<protein>
    <submittedName>
        <fullName evidence="1">Uncharacterized protein</fullName>
    </submittedName>
</protein>
<name>E5ARD4_MYCRK</name>
<reference evidence="1 2" key="1">
    <citation type="journal article" date="2011" name="J. Bacteriol.">
        <title>Complete genome sequence of Burkholderia rhizoxinica, an endosymbiont of Rhizopus microsporus.</title>
        <authorList>
            <person name="Lackner G."/>
            <person name="Moebius N."/>
            <person name="Partida-Martinez L."/>
            <person name="Hertweck C."/>
        </authorList>
    </citation>
    <scope>NUCLEOTIDE SEQUENCE [LARGE SCALE GENOMIC DNA]</scope>
    <source>
        <strain evidence="2">DSM 19002 / CIP 109453 / HKI 454</strain>
    </source>
</reference>
<organism evidence="1 2">
    <name type="scientific">Mycetohabitans rhizoxinica (strain DSM 19002 / CIP 109453 / HKI 454)</name>
    <name type="common">Paraburkholderia rhizoxinica</name>
    <dbReference type="NCBI Taxonomy" id="882378"/>
    <lineage>
        <taxon>Bacteria</taxon>
        <taxon>Pseudomonadati</taxon>
        <taxon>Pseudomonadota</taxon>
        <taxon>Betaproteobacteria</taxon>
        <taxon>Burkholderiales</taxon>
        <taxon>Burkholderiaceae</taxon>
        <taxon>Mycetohabitans</taxon>
    </lineage>
</organism>
<dbReference type="KEGG" id="brh:RBRH_04170"/>
<evidence type="ECO:0000313" key="1">
    <source>
        <dbReference type="EMBL" id="CBW75166.1"/>
    </source>
</evidence>
<gene>
    <name evidence="1" type="ordered locus">RBRH_04170</name>
</gene>
<dbReference type="Proteomes" id="UP000007437">
    <property type="component" value="Chromosome"/>
</dbReference>